<dbReference type="InterPro" id="IPR039261">
    <property type="entry name" value="FNR_nucleotide-bd"/>
</dbReference>
<dbReference type="PANTHER" id="PTHR11972">
    <property type="entry name" value="NADPH OXIDASE"/>
    <property type="match status" value="1"/>
</dbReference>
<dbReference type="InterPro" id="IPR013121">
    <property type="entry name" value="Fe_red_NAD-bd_6"/>
</dbReference>
<evidence type="ECO:0000259" key="4">
    <source>
        <dbReference type="Pfam" id="PF08022"/>
    </source>
</evidence>
<dbReference type="GO" id="GO:0016491">
    <property type="term" value="F:oxidoreductase activity"/>
    <property type="evidence" value="ECO:0007669"/>
    <property type="project" value="UniProtKB-KW"/>
</dbReference>
<dbReference type="EMBL" id="LSSL01007576">
    <property type="protein sequence ID" value="OLY77924.1"/>
    <property type="molecule type" value="Genomic_DNA"/>
</dbReference>
<evidence type="ECO:0000313" key="8">
    <source>
        <dbReference type="Proteomes" id="UP000187455"/>
    </source>
</evidence>
<evidence type="ECO:0000256" key="2">
    <source>
        <dbReference type="ARBA" id="ARBA00023002"/>
    </source>
</evidence>
<dbReference type="OrthoDB" id="167398at2759"/>
<dbReference type="InterPro" id="IPR050369">
    <property type="entry name" value="RBOH/FRE"/>
</dbReference>
<dbReference type="Gene3D" id="3.40.50.80">
    <property type="entry name" value="Nucleotide-binding domain of ferredoxin-NADP reductase (FNR) module"/>
    <property type="match status" value="1"/>
</dbReference>
<keyword evidence="1" id="KW-0813">Transport</keyword>
<dbReference type="Pfam" id="PF08030">
    <property type="entry name" value="NAD_binding_6"/>
    <property type="match status" value="1"/>
</dbReference>
<keyword evidence="3" id="KW-0732">Signal</keyword>
<dbReference type="Pfam" id="PF08022">
    <property type="entry name" value="FAD_binding_8"/>
    <property type="match status" value="1"/>
</dbReference>
<keyword evidence="2" id="KW-0560">Oxidoreductase</keyword>
<gene>
    <name evidence="7" type="ORF">AYI68_g8038</name>
    <name evidence="6" type="ORF">AYI68_g8249</name>
</gene>
<name>A0A1R0GLZ2_9FUNG</name>
<evidence type="ECO:0008006" key="9">
    <source>
        <dbReference type="Google" id="ProtNLM"/>
    </source>
</evidence>
<proteinExistence type="predicted"/>
<feature type="domain" description="FAD-binding 8" evidence="4">
    <location>
        <begin position="67"/>
        <end position="116"/>
    </location>
</feature>
<accession>A0A1R0GLZ2</accession>
<dbReference type="Proteomes" id="UP000187455">
    <property type="component" value="Unassembled WGS sequence"/>
</dbReference>
<evidence type="ECO:0000256" key="1">
    <source>
        <dbReference type="ARBA" id="ARBA00022982"/>
    </source>
</evidence>
<feature type="signal peptide" evidence="3">
    <location>
        <begin position="1"/>
        <end position="22"/>
    </location>
</feature>
<evidence type="ECO:0000313" key="6">
    <source>
        <dbReference type="EMBL" id="OLY77717.1"/>
    </source>
</evidence>
<evidence type="ECO:0000256" key="3">
    <source>
        <dbReference type="SAM" id="SignalP"/>
    </source>
</evidence>
<reference evidence="7 8" key="1">
    <citation type="journal article" date="2016" name="Mol. Biol. Evol.">
        <title>Genome-Wide Survey of Gut Fungi (Harpellales) Reveals the First Horizontally Transferred Ubiquitin Gene from a Mosquito Host.</title>
        <authorList>
            <person name="Wang Y."/>
            <person name="White M.M."/>
            <person name="Kvist S."/>
            <person name="Moncalvo J.M."/>
        </authorList>
    </citation>
    <scope>NUCLEOTIDE SEQUENCE [LARGE SCALE GENOMIC DNA]</scope>
    <source>
        <strain evidence="7 8">ALG-7-W6</strain>
    </source>
</reference>
<organism evidence="7 8">
    <name type="scientific">Smittium mucronatum</name>
    <dbReference type="NCBI Taxonomy" id="133383"/>
    <lineage>
        <taxon>Eukaryota</taxon>
        <taxon>Fungi</taxon>
        <taxon>Fungi incertae sedis</taxon>
        <taxon>Zoopagomycota</taxon>
        <taxon>Kickxellomycotina</taxon>
        <taxon>Harpellomycetes</taxon>
        <taxon>Harpellales</taxon>
        <taxon>Legeriomycetaceae</taxon>
        <taxon>Smittium</taxon>
    </lineage>
</organism>
<feature type="domain" description="Ferric reductase NAD binding" evidence="5">
    <location>
        <begin position="229"/>
        <end position="389"/>
    </location>
</feature>
<dbReference type="PANTHER" id="PTHR11972:SF69">
    <property type="entry name" value="FERRIC REDUCTION OXIDASE 6-RELATED"/>
    <property type="match status" value="1"/>
</dbReference>
<evidence type="ECO:0000313" key="7">
    <source>
        <dbReference type="EMBL" id="OLY77924.1"/>
    </source>
</evidence>
<dbReference type="GO" id="GO:0005886">
    <property type="term" value="C:plasma membrane"/>
    <property type="evidence" value="ECO:0007669"/>
    <property type="project" value="TreeGrafter"/>
</dbReference>
<dbReference type="AlphaFoldDB" id="A0A1R0GLZ2"/>
<reference evidence="7" key="2">
    <citation type="submission" date="2017-01" db="EMBL/GenBank/DDBJ databases">
        <authorList>
            <person name="Mah S.A."/>
            <person name="Swanson W.J."/>
            <person name="Moy G.W."/>
            <person name="Vacquier V.D."/>
        </authorList>
    </citation>
    <scope>NUCLEOTIDE SEQUENCE</scope>
    <source>
        <strain evidence="7">ALG-7-W6</strain>
    </source>
</reference>
<keyword evidence="8" id="KW-1185">Reference proteome</keyword>
<comment type="caution">
    <text evidence="7">The sequence shown here is derived from an EMBL/GenBank/DDBJ whole genome shotgun (WGS) entry which is preliminary data.</text>
</comment>
<feature type="chain" id="PRO_5015068802" description="Ferric reductase NAD binding domain-containing protein" evidence="3">
    <location>
        <begin position="23"/>
        <end position="408"/>
    </location>
</feature>
<dbReference type="InterPro" id="IPR013112">
    <property type="entry name" value="FAD-bd_8"/>
</dbReference>
<sequence>MQYTSLLLLFGVLLYVIDRSYRQFEKSRVSKENIRYIRWSESLLEIIVPEKFLPHISSSKKRDDIFGHAYLYIPDISILEWHPFDVSFHADTRFFSFYVSKQGFWTKKLFEIASNRLSEVQNLPSGLNSSNSNHLAFNNETPGLSLSPASTHKAPQITRSGSYSGENSNDVLVKNVLKIQNAPLENSLLLSSSSIDERLSKSSEFPSNIYFSGLYDSDVKYVLENETALIIVSGSGISSIIPLIRHFMFLKSTNSPQLVAERVHLLWSSKHISSFKAIEDLLNEIISLNMTISVSIQLVCTEERVADSNLYKNTLFPRLPEHTSFLFITDEFGSSDSTGRSSSTRITPRLPKNEIDISQIFRGIVNLNYDSNFGVLAVGSDKFVENASASVFYVARNRGIMDRVNFYG</sequence>
<evidence type="ECO:0000259" key="5">
    <source>
        <dbReference type="Pfam" id="PF08030"/>
    </source>
</evidence>
<protein>
    <recommendedName>
        <fullName evidence="9">Ferric reductase NAD binding domain-containing protein</fullName>
    </recommendedName>
</protein>
<dbReference type="EMBL" id="LSSL01007716">
    <property type="protein sequence ID" value="OLY77717.1"/>
    <property type="molecule type" value="Genomic_DNA"/>
</dbReference>
<dbReference type="STRING" id="133383.A0A1R0GLZ2"/>
<keyword evidence="1" id="KW-0249">Electron transport</keyword>